<evidence type="ECO:0000256" key="7">
    <source>
        <dbReference type="SAM" id="Phobius"/>
    </source>
</evidence>
<evidence type="ECO:0000256" key="6">
    <source>
        <dbReference type="ARBA" id="ARBA00023136"/>
    </source>
</evidence>
<reference evidence="9 10" key="2">
    <citation type="submission" date="2011-11" db="EMBL/GenBank/DDBJ databases">
        <authorList>
            <consortium name="US DOE Joint Genome Institute"/>
            <person name="Lucas S."/>
            <person name="Han J."/>
            <person name="Lapidus A."/>
            <person name="Cheng J.-F."/>
            <person name="Goodwin L."/>
            <person name="Pitluck S."/>
            <person name="Peters L."/>
            <person name="Ovchinnikova G."/>
            <person name="Zhang X."/>
            <person name="Detter J.C."/>
            <person name="Han C."/>
            <person name="Tapia R."/>
            <person name="Land M."/>
            <person name="Hauser L."/>
            <person name="Kyrpides N."/>
            <person name="Ivanova N."/>
            <person name="Pagani I."/>
            <person name="Vogl K."/>
            <person name="Liu Z."/>
            <person name="Overmann J."/>
            <person name="Frigaard N.-U."/>
            <person name="Bryant D."/>
            <person name="Woyke T."/>
        </authorList>
    </citation>
    <scope>NUCLEOTIDE SEQUENCE [LARGE SCALE GENOMIC DNA]</scope>
    <source>
        <strain evidence="9 10">970</strain>
    </source>
</reference>
<keyword evidence="3 7" id="KW-0812">Transmembrane</keyword>
<feature type="domain" description="Peptidase S54 rhomboid" evidence="8">
    <location>
        <begin position="139"/>
        <end position="291"/>
    </location>
</feature>
<dbReference type="RefSeq" id="WP_009146534.1">
    <property type="nucleotide sequence ID" value="NZ_CP121471.1"/>
</dbReference>
<evidence type="ECO:0000313" key="10">
    <source>
        <dbReference type="Proteomes" id="UP000002964"/>
    </source>
</evidence>
<evidence type="ECO:0000256" key="4">
    <source>
        <dbReference type="ARBA" id="ARBA00022801"/>
    </source>
</evidence>
<sequence>MFLPYSTALRLGKIPWITLAVVALCTFIYWKQAHNEALINAYTQAYCRDNTDLLRAILLEDYDETAVSGCQEVLPIIHSRPDPEAFFERLLDSPDLLEGVSQATLVDWLKRLYQDFLQSGPPWSLDATMVYDPLGWNPLRVVTSSLAHADWAHLIFNMIFFIAFAPALELLVGGNFRYIAILVATAFAASFAYSITVVLGAEPLPTLGFSGVVMGMIGLSAFLMPKARIRTFYWVGIAFGHFYIPAWILALWFIGWDTWRVISSADVGNVNVIAHVAGGVAGYLIGFYFLQKQRALNQDDLDEEVWYQQLKRKDWFGGLSSYRKRPETYANEERLSQAKRDYQSFLDRLLRAVRARQHSEAILILLEYFELYAKNPEAYEDIFQEMKDYGTGRAVQCAGRLVIFLYLRQDKIAAAFRVLEECAQLSEHFALGHVDDASRMLHHALSCGRPDIAKQILRNAPGKYGLTQAATLRRIVREVARAQ</sequence>
<evidence type="ECO:0000313" key="9">
    <source>
        <dbReference type="EMBL" id="EIC23911.1"/>
    </source>
</evidence>
<evidence type="ECO:0000256" key="5">
    <source>
        <dbReference type="ARBA" id="ARBA00022989"/>
    </source>
</evidence>
<feature type="transmembrane region" description="Helical" evidence="7">
    <location>
        <begin position="231"/>
        <end position="252"/>
    </location>
</feature>
<reference evidence="10" key="1">
    <citation type="submission" date="2011-06" db="EMBL/GenBank/DDBJ databases">
        <authorList>
            <consortium name="US DOE Joint Genome Institute (JGI-PGF)"/>
            <person name="Lucas S."/>
            <person name="Han J."/>
            <person name="Lapidus A."/>
            <person name="Cheng J.-F."/>
            <person name="Goodwin L."/>
            <person name="Pitluck S."/>
            <person name="Peters L."/>
            <person name="Land M.L."/>
            <person name="Hauser L."/>
            <person name="Vogl K."/>
            <person name="Liu Z."/>
            <person name="Overmann J."/>
            <person name="Frigaard N.-U."/>
            <person name="Bryant D.A."/>
            <person name="Woyke T.J."/>
        </authorList>
    </citation>
    <scope>NUCLEOTIDE SEQUENCE [LARGE SCALE GENOMIC DNA]</scope>
    <source>
        <strain evidence="10">970</strain>
    </source>
</reference>
<dbReference type="PANTHER" id="PTHR43731">
    <property type="entry name" value="RHOMBOID PROTEASE"/>
    <property type="match status" value="1"/>
</dbReference>
<evidence type="ECO:0000256" key="1">
    <source>
        <dbReference type="ARBA" id="ARBA00004141"/>
    </source>
</evidence>
<keyword evidence="4" id="KW-0378">Hydrolase</keyword>
<feature type="transmembrane region" description="Helical" evidence="7">
    <location>
        <begin position="12"/>
        <end position="30"/>
    </location>
</feature>
<dbReference type="OrthoDB" id="9814037at2"/>
<evidence type="ECO:0000256" key="2">
    <source>
        <dbReference type="ARBA" id="ARBA00009045"/>
    </source>
</evidence>
<dbReference type="SUPFAM" id="SSF144091">
    <property type="entry name" value="Rhomboid-like"/>
    <property type="match status" value="1"/>
</dbReference>
<protein>
    <submittedName>
        <fullName evidence="9">Putative membrane protein</fullName>
    </submittedName>
</protein>
<feature type="transmembrane region" description="Helical" evidence="7">
    <location>
        <begin position="272"/>
        <end position="290"/>
    </location>
</feature>
<dbReference type="EMBL" id="JH603163">
    <property type="protein sequence ID" value="EIC23911.1"/>
    <property type="molecule type" value="Genomic_DNA"/>
</dbReference>
<comment type="similarity">
    <text evidence="2">Belongs to the peptidase S54 family.</text>
</comment>
<keyword evidence="10" id="KW-1185">Reference proteome</keyword>
<name>H8YVH1_9GAMM</name>
<dbReference type="Gene3D" id="1.20.1540.10">
    <property type="entry name" value="Rhomboid-like"/>
    <property type="match status" value="1"/>
</dbReference>
<evidence type="ECO:0000259" key="8">
    <source>
        <dbReference type="Pfam" id="PF01694"/>
    </source>
</evidence>
<dbReference type="GO" id="GO:0004252">
    <property type="term" value="F:serine-type endopeptidase activity"/>
    <property type="evidence" value="ECO:0007669"/>
    <property type="project" value="InterPro"/>
</dbReference>
<feature type="transmembrane region" description="Helical" evidence="7">
    <location>
        <begin position="179"/>
        <end position="201"/>
    </location>
</feature>
<dbReference type="InterPro" id="IPR022764">
    <property type="entry name" value="Peptidase_S54_rhomboid_dom"/>
</dbReference>
<evidence type="ECO:0000256" key="3">
    <source>
        <dbReference type="ARBA" id="ARBA00022692"/>
    </source>
</evidence>
<dbReference type="InterPro" id="IPR035952">
    <property type="entry name" value="Rhomboid-like_sf"/>
</dbReference>
<dbReference type="GO" id="GO:0016020">
    <property type="term" value="C:membrane"/>
    <property type="evidence" value="ECO:0007669"/>
    <property type="project" value="UniProtKB-SubCell"/>
</dbReference>
<dbReference type="HOGENOM" id="CLU_564903_0_0_6"/>
<dbReference type="Pfam" id="PF01694">
    <property type="entry name" value="Rhomboid"/>
    <property type="match status" value="1"/>
</dbReference>
<dbReference type="Proteomes" id="UP000002964">
    <property type="component" value="Unassembled WGS sequence"/>
</dbReference>
<dbReference type="AlphaFoldDB" id="H8YVH1"/>
<dbReference type="eggNOG" id="COG0705">
    <property type="taxonomic scope" value="Bacteria"/>
</dbReference>
<feature type="transmembrane region" description="Helical" evidence="7">
    <location>
        <begin position="151"/>
        <end position="172"/>
    </location>
</feature>
<dbReference type="STRING" id="631362.Thi970DRAFT_00046"/>
<dbReference type="PANTHER" id="PTHR43731:SF14">
    <property type="entry name" value="PRESENILIN-ASSOCIATED RHOMBOID-LIKE PROTEIN, MITOCHONDRIAL"/>
    <property type="match status" value="1"/>
</dbReference>
<organism evidence="9 10">
    <name type="scientific">Thiorhodovibrio frisius</name>
    <dbReference type="NCBI Taxonomy" id="631362"/>
    <lineage>
        <taxon>Bacteria</taxon>
        <taxon>Pseudomonadati</taxon>
        <taxon>Pseudomonadota</taxon>
        <taxon>Gammaproteobacteria</taxon>
        <taxon>Chromatiales</taxon>
        <taxon>Chromatiaceae</taxon>
        <taxon>Thiorhodovibrio</taxon>
    </lineage>
</organism>
<keyword evidence="5 7" id="KW-1133">Transmembrane helix</keyword>
<accession>H8YVH1</accession>
<keyword evidence="6 7" id="KW-0472">Membrane</keyword>
<gene>
    <name evidence="9" type="ORF">Thi970DRAFT_00046</name>
</gene>
<proteinExistence type="inferred from homology"/>
<dbReference type="InterPro" id="IPR050925">
    <property type="entry name" value="Rhomboid_protease_S54"/>
</dbReference>
<comment type="subcellular location">
    <subcellularLocation>
        <location evidence="1">Membrane</location>
        <topology evidence="1">Multi-pass membrane protein</topology>
    </subcellularLocation>
</comment>
<feature type="transmembrane region" description="Helical" evidence="7">
    <location>
        <begin position="207"/>
        <end position="224"/>
    </location>
</feature>